<feature type="transmembrane region" description="Helical" evidence="2">
    <location>
        <begin position="39"/>
        <end position="58"/>
    </location>
</feature>
<name>A0A7R7VIE3_ASPCH</name>
<protein>
    <submittedName>
        <fullName evidence="3">Uncharacterized protein</fullName>
    </submittedName>
</protein>
<evidence type="ECO:0000313" key="3">
    <source>
        <dbReference type="EMBL" id="BCR85199.1"/>
    </source>
</evidence>
<evidence type="ECO:0000256" key="1">
    <source>
        <dbReference type="SAM" id="MobiDB-lite"/>
    </source>
</evidence>
<sequence length="60" mass="6518">MTPSIGPGTVKDLGPDEDEDDAILRANGHDQVMPRQFNWISALGLGFSITNSWVGYLVSK</sequence>
<reference evidence="3" key="1">
    <citation type="submission" date="2021-01" db="EMBL/GenBank/DDBJ databases">
        <authorList>
            <consortium name="Aspergillus chevalieri M1 genome sequencing consortium"/>
            <person name="Kazuki M."/>
            <person name="Futagami T."/>
        </authorList>
    </citation>
    <scope>NUCLEOTIDE SEQUENCE</scope>
    <source>
        <strain evidence="3">M1</strain>
    </source>
</reference>
<evidence type="ECO:0000256" key="2">
    <source>
        <dbReference type="SAM" id="Phobius"/>
    </source>
</evidence>
<proteinExistence type="predicted"/>
<reference evidence="3" key="2">
    <citation type="submission" date="2021-02" db="EMBL/GenBank/DDBJ databases">
        <title>Aspergillus chevalieri M1 genome sequence.</title>
        <authorList>
            <person name="Kadooka C."/>
            <person name="Mori K."/>
            <person name="Futagami T."/>
        </authorList>
    </citation>
    <scope>NUCLEOTIDE SEQUENCE</scope>
    <source>
        <strain evidence="3">M1</strain>
    </source>
</reference>
<dbReference type="GeneID" id="66979558"/>
<organism evidence="3 4">
    <name type="scientific">Aspergillus chevalieri</name>
    <name type="common">Eurotium chevalieri</name>
    <dbReference type="NCBI Taxonomy" id="182096"/>
    <lineage>
        <taxon>Eukaryota</taxon>
        <taxon>Fungi</taxon>
        <taxon>Dikarya</taxon>
        <taxon>Ascomycota</taxon>
        <taxon>Pezizomycotina</taxon>
        <taxon>Eurotiomycetes</taxon>
        <taxon>Eurotiomycetidae</taxon>
        <taxon>Eurotiales</taxon>
        <taxon>Aspergillaceae</taxon>
        <taxon>Aspergillus</taxon>
        <taxon>Aspergillus subgen. Aspergillus</taxon>
    </lineage>
</organism>
<keyword evidence="2" id="KW-0812">Transmembrane</keyword>
<dbReference type="Proteomes" id="UP000637239">
    <property type="component" value="Chromosome 2"/>
</dbReference>
<feature type="region of interest" description="Disordered" evidence="1">
    <location>
        <begin position="1"/>
        <end position="21"/>
    </location>
</feature>
<gene>
    <name evidence="3" type="ORF">ACHE_20657S</name>
</gene>
<keyword evidence="2" id="KW-0472">Membrane</keyword>
<evidence type="ECO:0000313" key="4">
    <source>
        <dbReference type="Proteomes" id="UP000637239"/>
    </source>
</evidence>
<keyword evidence="2" id="KW-1133">Transmembrane helix</keyword>
<keyword evidence="4" id="KW-1185">Reference proteome</keyword>
<dbReference type="AlphaFoldDB" id="A0A7R7VIE3"/>
<dbReference type="KEGG" id="ache:ACHE_20657S"/>
<accession>A0A7R7VIE3</accession>
<dbReference type="EMBL" id="AP024417">
    <property type="protein sequence ID" value="BCR85199.1"/>
    <property type="molecule type" value="Genomic_DNA"/>
</dbReference>
<dbReference type="RefSeq" id="XP_043133721.1">
    <property type="nucleotide sequence ID" value="XM_043284984.1"/>
</dbReference>